<proteinExistence type="predicted"/>
<sequence length="470" mass="52370">MTANMDRTAHSFYRGKVANACGAPATLSQLSLGLRGENEIVFLEWKIVGAPGAGVRIPKANVGEIPIDLQSSRDFCHLRIVLAPEINSSMPRLYAGFNRLSQVFEFPDTFLEGRVNDSTSSFGSVAEVDFKRMWGHFLLKDIQTVEFGDAATEASQWLNSSFLLSMDTRATHLAPDEVTAPNPGDAAVPPTASGIANTRVTLICFGVPAELAARFEALLGSEEWKTIVEDPSLLLTFVYKSWYKQTDEIVWLASDRGSALERRVVKETTAAVYTARNSDVELEKLYRITKTVIHLLEGIDSTIASLEMARKSCSKAPPAGSRERRNEVVSELEYRAEMFRGTRFRLISLNERLKNVNNVWYHLAARRDNHLSQQINEQMKKENSRMMLFALIGVLFIPTSLVSSVFDAIYDRTNTTQETLINFGYLMSAAVPLTILTIFASQTWGKGLWLRRKGMPAAEGVEMEVIEVAP</sequence>
<keyword evidence="3" id="KW-1185">Reference proteome</keyword>
<reference evidence="2" key="1">
    <citation type="journal article" date="2023" name="Mol. Phylogenet. Evol.">
        <title>Genome-scale phylogeny and comparative genomics of the fungal order Sordariales.</title>
        <authorList>
            <person name="Hensen N."/>
            <person name="Bonometti L."/>
            <person name="Westerberg I."/>
            <person name="Brannstrom I.O."/>
            <person name="Guillou S."/>
            <person name="Cros-Aarteil S."/>
            <person name="Calhoun S."/>
            <person name="Haridas S."/>
            <person name="Kuo A."/>
            <person name="Mondo S."/>
            <person name="Pangilinan J."/>
            <person name="Riley R."/>
            <person name="LaButti K."/>
            <person name="Andreopoulos B."/>
            <person name="Lipzen A."/>
            <person name="Chen C."/>
            <person name="Yan M."/>
            <person name="Daum C."/>
            <person name="Ng V."/>
            <person name="Clum A."/>
            <person name="Steindorff A."/>
            <person name="Ohm R.A."/>
            <person name="Martin F."/>
            <person name="Silar P."/>
            <person name="Natvig D.O."/>
            <person name="Lalanne C."/>
            <person name="Gautier V."/>
            <person name="Ament-Velasquez S.L."/>
            <person name="Kruys A."/>
            <person name="Hutchinson M.I."/>
            <person name="Powell A.J."/>
            <person name="Barry K."/>
            <person name="Miller A.N."/>
            <person name="Grigoriev I.V."/>
            <person name="Debuchy R."/>
            <person name="Gladieux P."/>
            <person name="Hiltunen Thoren M."/>
            <person name="Johannesson H."/>
        </authorList>
    </citation>
    <scope>NUCLEOTIDE SEQUENCE</scope>
    <source>
        <strain evidence="2">CBS 955.72</strain>
    </source>
</reference>
<protein>
    <submittedName>
        <fullName evidence="2">Uncharacterized protein</fullName>
    </submittedName>
</protein>
<feature type="transmembrane region" description="Helical" evidence="1">
    <location>
        <begin position="422"/>
        <end position="445"/>
    </location>
</feature>
<evidence type="ECO:0000313" key="3">
    <source>
        <dbReference type="Proteomes" id="UP001275084"/>
    </source>
</evidence>
<evidence type="ECO:0000256" key="1">
    <source>
        <dbReference type="SAM" id="Phobius"/>
    </source>
</evidence>
<keyword evidence="1" id="KW-0812">Transmembrane</keyword>
<organism evidence="2 3">
    <name type="scientific">Lasiosphaeria hispida</name>
    <dbReference type="NCBI Taxonomy" id="260671"/>
    <lineage>
        <taxon>Eukaryota</taxon>
        <taxon>Fungi</taxon>
        <taxon>Dikarya</taxon>
        <taxon>Ascomycota</taxon>
        <taxon>Pezizomycotina</taxon>
        <taxon>Sordariomycetes</taxon>
        <taxon>Sordariomycetidae</taxon>
        <taxon>Sordariales</taxon>
        <taxon>Lasiosphaeriaceae</taxon>
        <taxon>Lasiosphaeria</taxon>
    </lineage>
</organism>
<dbReference type="AlphaFoldDB" id="A0AAJ0MGA2"/>
<comment type="caution">
    <text evidence="2">The sequence shown here is derived from an EMBL/GenBank/DDBJ whole genome shotgun (WGS) entry which is preliminary data.</text>
</comment>
<feature type="transmembrane region" description="Helical" evidence="1">
    <location>
        <begin position="388"/>
        <end position="410"/>
    </location>
</feature>
<accession>A0AAJ0MGA2</accession>
<evidence type="ECO:0000313" key="2">
    <source>
        <dbReference type="EMBL" id="KAK3357253.1"/>
    </source>
</evidence>
<keyword evidence="1" id="KW-1133">Transmembrane helix</keyword>
<keyword evidence="1" id="KW-0472">Membrane</keyword>
<dbReference type="Proteomes" id="UP001275084">
    <property type="component" value="Unassembled WGS sequence"/>
</dbReference>
<name>A0AAJ0MGA2_9PEZI</name>
<dbReference type="EMBL" id="JAUIQD010000003">
    <property type="protein sequence ID" value="KAK3357253.1"/>
    <property type="molecule type" value="Genomic_DNA"/>
</dbReference>
<gene>
    <name evidence="2" type="ORF">B0T25DRAFT_151762</name>
</gene>
<reference evidence="2" key="2">
    <citation type="submission" date="2023-06" db="EMBL/GenBank/DDBJ databases">
        <authorList>
            <consortium name="Lawrence Berkeley National Laboratory"/>
            <person name="Haridas S."/>
            <person name="Hensen N."/>
            <person name="Bonometti L."/>
            <person name="Westerberg I."/>
            <person name="Brannstrom I.O."/>
            <person name="Guillou S."/>
            <person name="Cros-Aarteil S."/>
            <person name="Calhoun S."/>
            <person name="Kuo A."/>
            <person name="Mondo S."/>
            <person name="Pangilinan J."/>
            <person name="Riley R."/>
            <person name="Labutti K."/>
            <person name="Andreopoulos B."/>
            <person name="Lipzen A."/>
            <person name="Chen C."/>
            <person name="Yanf M."/>
            <person name="Daum C."/>
            <person name="Ng V."/>
            <person name="Clum A."/>
            <person name="Steindorff A."/>
            <person name="Ohm R."/>
            <person name="Martin F."/>
            <person name="Silar P."/>
            <person name="Natvig D."/>
            <person name="Lalanne C."/>
            <person name="Gautier V."/>
            <person name="Ament-Velasquez S.L."/>
            <person name="Kruys A."/>
            <person name="Hutchinson M.I."/>
            <person name="Powell A.J."/>
            <person name="Barry K."/>
            <person name="Miller A.N."/>
            <person name="Grigoriev I.V."/>
            <person name="Debuchy R."/>
            <person name="Gladieux P."/>
            <person name="Thoren M.H."/>
            <person name="Johannesson H."/>
        </authorList>
    </citation>
    <scope>NUCLEOTIDE SEQUENCE</scope>
    <source>
        <strain evidence="2">CBS 955.72</strain>
    </source>
</reference>